<dbReference type="EMBL" id="VSSQ01134574">
    <property type="protein sequence ID" value="MPN59951.1"/>
    <property type="molecule type" value="Genomic_DNA"/>
</dbReference>
<name>A0A645J8J3_9ZZZZ</name>
<comment type="caution">
    <text evidence="1">The sequence shown here is derived from an EMBL/GenBank/DDBJ whole genome shotgun (WGS) entry which is preliminary data.</text>
</comment>
<dbReference type="AlphaFoldDB" id="A0A645J8J3"/>
<sequence>MRDEDKLRSVRIAFDIVRKAADVRLVQRGLDLVEHAERGRLELEHCKEQRNSGQRAFAAGEQC</sequence>
<evidence type="ECO:0000313" key="1">
    <source>
        <dbReference type="EMBL" id="MPN59951.1"/>
    </source>
</evidence>
<proteinExistence type="predicted"/>
<organism evidence="1">
    <name type="scientific">bioreactor metagenome</name>
    <dbReference type="NCBI Taxonomy" id="1076179"/>
    <lineage>
        <taxon>unclassified sequences</taxon>
        <taxon>metagenomes</taxon>
        <taxon>ecological metagenomes</taxon>
    </lineage>
</organism>
<gene>
    <name evidence="1" type="ORF">SDC9_207674</name>
</gene>
<reference evidence="1" key="1">
    <citation type="submission" date="2019-08" db="EMBL/GenBank/DDBJ databases">
        <authorList>
            <person name="Kucharzyk K."/>
            <person name="Murdoch R.W."/>
            <person name="Higgins S."/>
            <person name="Loffler F."/>
        </authorList>
    </citation>
    <scope>NUCLEOTIDE SEQUENCE</scope>
</reference>
<accession>A0A645J8J3</accession>
<protein>
    <submittedName>
        <fullName evidence="1">Uncharacterized protein</fullName>
    </submittedName>
</protein>